<comment type="caution">
    <text evidence="3">The sequence shown here is derived from an EMBL/GenBank/DDBJ whole genome shotgun (WGS) entry which is preliminary data.</text>
</comment>
<dbReference type="GO" id="GO:0003677">
    <property type="term" value="F:DNA binding"/>
    <property type="evidence" value="ECO:0007669"/>
    <property type="project" value="InterPro"/>
</dbReference>
<dbReference type="OrthoDB" id="4685598at2759"/>
<dbReference type="InterPro" id="IPR007219">
    <property type="entry name" value="XnlR_reg_dom"/>
</dbReference>
<accession>A0A507AVJ4</accession>
<name>A0A507AVJ4_9PEZI</name>
<dbReference type="PANTHER" id="PTHR47785">
    <property type="entry name" value="ZN(II)2CYS6 TRANSCRIPTION FACTOR (EUROFUNG)-RELATED-RELATED"/>
    <property type="match status" value="1"/>
</dbReference>
<dbReference type="AlphaFoldDB" id="A0A507AVJ4"/>
<reference evidence="3 4" key="1">
    <citation type="submission" date="2019-06" db="EMBL/GenBank/DDBJ databases">
        <title>Draft genome sequence of the filamentous fungus Phialemoniopsis curvata isolated from diesel fuel.</title>
        <authorList>
            <person name="Varaljay V.A."/>
            <person name="Lyon W.J."/>
            <person name="Crouch A.L."/>
            <person name="Drake C.E."/>
            <person name="Hollomon J.M."/>
            <person name="Nadeau L.J."/>
            <person name="Nunn H.S."/>
            <person name="Stevenson B.S."/>
            <person name="Bojanowski C.L."/>
            <person name="Crookes-Goodson W.J."/>
        </authorList>
    </citation>
    <scope>NUCLEOTIDE SEQUENCE [LARGE SCALE GENOMIC DNA]</scope>
    <source>
        <strain evidence="3 4">D216</strain>
    </source>
</reference>
<evidence type="ECO:0000313" key="3">
    <source>
        <dbReference type="EMBL" id="TPX11733.1"/>
    </source>
</evidence>
<keyword evidence="1" id="KW-0539">Nucleus</keyword>
<evidence type="ECO:0000313" key="4">
    <source>
        <dbReference type="Proteomes" id="UP000319257"/>
    </source>
</evidence>
<dbReference type="InParanoid" id="A0A507AVJ4"/>
<dbReference type="GO" id="GO:0008270">
    <property type="term" value="F:zinc ion binding"/>
    <property type="evidence" value="ECO:0007669"/>
    <property type="project" value="InterPro"/>
</dbReference>
<evidence type="ECO:0000259" key="2">
    <source>
        <dbReference type="Pfam" id="PF04082"/>
    </source>
</evidence>
<dbReference type="RefSeq" id="XP_030993444.1">
    <property type="nucleotide sequence ID" value="XM_031142217.1"/>
</dbReference>
<dbReference type="Pfam" id="PF04082">
    <property type="entry name" value="Fungal_trans"/>
    <property type="match status" value="1"/>
</dbReference>
<feature type="domain" description="Xylanolytic transcriptional activator regulatory" evidence="2">
    <location>
        <begin position="192"/>
        <end position="396"/>
    </location>
</feature>
<dbReference type="CDD" id="cd12148">
    <property type="entry name" value="fungal_TF_MHR"/>
    <property type="match status" value="1"/>
</dbReference>
<dbReference type="GeneID" id="41974917"/>
<organism evidence="3 4">
    <name type="scientific">Thyridium curvatum</name>
    <dbReference type="NCBI Taxonomy" id="1093900"/>
    <lineage>
        <taxon>Eukaryota</taxon>
        <taxon>Fungi</taxon>
        <taxon>Dikarya</taxon>
        <taxon>Ascomycota</taxon>
        <taxon>Pezizomycotina</taxon>
        <taxon>Sordariomycetes</taxon>
        <taxon>Sordariomycetidae</taxon>
        <taxon>Thyridiales</taxon>
        <taxon>Thyridiaceae</taxon>
        <taxon>Thyridium</taxon>
    </lineage>
</organism>
<dbReference type="EMBL" id="SKBQ01000046">
    <property type="protein sequence ID" value="TPX11733.1"/>
    <property type="molecule type" value="Genomic_DNA"/>
</dbReference>
<gene>
    <name evidence="3" type="ORF">E0L32_007470</name>
</gene>
<protein>
    <recommendedName>
        <fullName evidence="2">Xylanolytic transcriptional activator regulatory domain-containing protein</fullName>
    </recommendedName>
</protein>
<keyword evidence="4" id="KW-1185">Reference proteome</keyword>
<evidence type="ECO:0000256" key="1">
    <source>
        <dbReference type="ARBA" id="ARBA00023242"/>
    </source>
</evidence>
<sequence length="617" mass="68617">MMIRPLSGKQAPRPGFPSEIREIINRLLDIEDFLRTHLPNIAAVTSDIHASVARVAASNGGAVDTTSPLSHNSLPASSLQASRILAGDISTALGIPSWGPEASLYAQLGGLDGGAPVENLPPLTIPVGHKTSSNYLLCLPAMKQLIGEYPSDLFFILESRNPLPAELASQSTPVPLSREQLDKDLLDYLVAAFFADAYRCHPILDAEEFRAIYMRFLEDHRRSVVGIEAALCYVIFALGAAGVAPPGSQDFHISPPGMEYMQQALPTLISMSSWSFSYSNLLPQALVLASVYFAYITRPLQSWRLIYSASTLLQFKLSRLSTHDSEPSSRESILRIFWSCFIVECDRLAELELPQSGLQQLIDQTSLPSFADIDAMQSTSYLAEMSIRRLLNRVHNSLYPRQQSVLALSSTTLTAVDEFSAKEIASVTTICDELHRQLDSWYESIPEPHRPSLGTEPTGNDRLTVLRIRYFAARHIIFRPFVLYVTMHNLQQVSDDILEKARLCLDSCRAYLQNTSEILRKQSQYTWTFSLSQVTHVATMLTYVPLTFSIYRSLGALVVLTLASRNLALTRLVSDIDELQSLAINNVTPWAYPGSSLDTVLSIMQEMQRKQRILGCL</sequence>
<proteinExistence type="predicted"/>
<dbReference type="GO" id="GO:0006351">
    <property type="term" value="P:DNA-templated transcription"/>
    <property type="evidence" value="ECO:0007669"/>
    <property type="project" value="InterPro"/>
</dbReference>
<dbReference type="InterPro" id="IPR053181">
    <property type="entry name" value="EcdB-like_regulator"/>
</dbReference>
<dbReference type="Proteomes" id="UP000319257">
    <property type="component" value="Unassembled WGS sequence"/>
</dbReference>